<dbReference type="EMBL" id="AP025292">
    <property type="protein sequence ID" value="BDC99109.1"/>
    <property type="molecule type" value="Genomic_DNA"/>
</dbReference>
<dbReference type="InterPro" id="IPR018193">
    <property type="entry name" value="Glyc_kinase_flavodox-like_fold"/>
</dbReference>
<keyword evidence="6" id="KW-1185">Reference proteome</keyword>
<evidence type="ECO:0000313" key="5">
    <source>
        <dbReference type="EMBL" id="BDC99109.1"/>
    </source>
</evidence>
<protein>
    <submittedName>
        <fullName evidence="5">Glycerate kinase</fullName>
    </submittedName>
</protein>
<proteinExistence type="inferred from homology"/>
<evidence type="ECO:0000256" key="2">
    <source>
        <dbReference type="ARBA" id="ARBA00022679"/>
    </source>
</evidence>
<dbReference type="InterPro" id="IPR018197">
    <property type="entry name" value="Glycerate_kinase_RE-like"/>
</dbReference>
<comment type="similarity">
    <text evidence="1 4">Belongs to the glycerate kinase type-1 family.</text>
</comment>
<dbReference type="PIRSF" id="PIRSF006078">
    <property type="entry name" value="GlxK"/>
    <property type="match status" value="1"/>
</dbReference>
<dbReference type="Gene3D" id="3.90.1510.10">
    <property type="entry name" value="Glycerate kinase, domain 2"/>
    <property type="match status" value="1"/>
</dbReference>
<dbReference type="Proteomes" id="UP001354989">
    <property type="component" value="Chromosome"/>
</dbReference>
<dbReference type="GO" id="GO:0016301">
    <property type="term" value="F:kinase activity"/>
    <property type="evidence" value="ECO:0007669"/>
    <property type="project" value="UniProtKB-KW"/>
</dbReference>
<name>A0ABN6L7C9_9BACT</name>
<evidence type="ECO:0000256" key="1">
    <source>
        <dbReference type="ARBA" id="ARBA00006284"/>
    </source>
</evidence>
<evidence type="ECO:0000313" key="6">
    <source>
        <dbReference type="Proteomes" id="UP001354989"/>
    </source>
</evidence>
<dbReference type="PANTHER" id="PTHR21599">
    <property type="entry name" value="GLYCERATE KINASE"/>
    <property type="match status" value="1"/>
</dbReference>
<reference evidence="5 6" key="1">
    <citation type="submission" date="2021-12" db="EMBL/GenBank/DDBJ databases">
        <title>Genome sequencing of bacteria with rrn-lacking chromosome and rrn-plasmid.</title>
        <authorList>
            <person name="Anda M."/>
            <person name="Iwasaki W."/>
        </authorList>
    </citation>
    <scope>NUCLEOTIDE SEQUENCE [LARGE SCALE GENOMIC DNA]</scope>
    <source>
        <strain evidence="5 6">NBRC 101262</strain>
    </source>
</reference>
<sequence length="378" mass="40458">MKIILATDSFKGSLTAQQVRSAMKKGIYPVYPNAEIIEIPMADGGEGTIEALVEEQKNWVTVKVHDPLFRLVDAKYGLTDHGKTAVIEMAQASGLPLLKMEEQNPWVTTTFGTGELILDALNKGVRNFIIGIGGSATNDGGKGMLEALGFEFLDRNKNPVPHGAQGLAKVEHLQNANAHPGLKNASFKIACDVDNPFYGPRGATYIYGAQKGANAEMLDRMEKAMIHFAEKIHHFTGIDLRHVKGSGAGGGISGAFFAMLNGALKSGVDIILDHQQFDHHLEGADIVLSGEGKIDHQSVSGKVIDGIAKRCTAKNVPLIVLGGGVMPETQPFDAAGITAVFSIINEPVSLEKAMNPATAAGMITFKTTQVFRLIQQFN</sequence>
<dbReference type="InterPro" id="IPR036129">
    <property type="entry name" value="Glycerate_kinase_sf"/>
</dbReference>
<dbReference type="RefSeq" id="WP_338396588.1">
    <property type="nucleotide sequence ID" value="NZ_AP025292.1"/>
</dbReference>
<organism evidence="5 6">
    <name type="scientific">Persicobacter psychrovividus</name>
    <dbReference type="NCBI Taxonomy" id="387638"/>
    <lineage>
        <taxon>Bacteria</taxon>
        <taxon>Pseudomonadati</taxon>
        <taxon>Bacteroidota</taxon>
        <taxon>Cytophagia</taxon>
        <taxon>Cytophagales</taxon>
        <taxon>Persicobacteraceae</taxon>
        <taxon>Persicobacter</taxon>
    </lineage>
</organism>
<dbReference type="Pfam" id="PF02595">
    <property type="entry name" value="Gly_kinase"/>
    <property type="match status" value="1"/>
</dbReference>
<evidence type="ECO:0000256" key="4">
    <source>
        <dbReference type="PIRNR" id="PIRNR006078"/>
    </source>
</evidence>
<accession>A0ABN6L7C9</accession>
<dbReference type="InterPro" id="IPR004381">
    <property type="entry name" value="Glycerate_kinase"/>
</dbReference>
<dbReference type="PANTHER" id="PTHR21599:SF0">
    <property type="entry name" value="GLYCERATE KINASE"/>
    <property type="match status" value="1"/>
</dbReference>
<dbReference type="NCBIfam" id="TIGR00045">
    <property type="entry name" value="glycerate kinase"/>
    <property type="match status" value="1"/>
</dbReference>
<keyword evidence="2 4" id="KW-0808">Transferase</keyword>
<gene>
    <name evidence="5" type="primary">garK</name>
    <name evidence="5" type="ORF">PEPS_13900</name>
</gene>
<evidence type="ECO:0000256" key="3">
    <source>
        <dbReference type="ARBA" id="ARBA00022777"/>
    </source>
</evidence>
<dbReference type="SUPFAM" id="SSF110738">
    <property type="entry name" value="Glycerate kinase I"/>
    <property type="match status" value="1"/>
</dbReference>
<dbReference type="Gene3D" id="3.40.50.10350">
    <property type="entry name" value="Glycerate kinase, domain 1"/>
    <property type="match status" value="1"/>
</dbReference>
<keyword evidence="3 4" id="KW-0418">Kinase</keyword>